<dbReference type="HOGENOM" id="CLU_2547008_0_0_1"/>
<dbReference type="AlphaFoldDB" id="M1DLT3"/>
<sequence>MAEQQLGLMVARDQSVPAAKEEATEVNHKKSLQLVMKTLKDYEQQSGQKINMEKSLFCVHDKTARVVIKDVENYIGFPRGNFL</sequence>
<reference evidence="1" key="2">
    <citation type="submission" date="2015-06" db="UniProtKB">
        <authorList>
            <consortium name="EnsemblPlants"/>
        </authorList>
    </citation>
    <scope>IDENTIFICATION</scope>
    <source>
        <strain evidence="1">DM1-3 516 R44</strain>
    </source>
</reference>
<accession>M1DLT3</accession>
<evidence type="ECO:0000313" key="1">
    <source>
        <dbReference type="EnsemblPlants" id="PGSC0003DMT400091053"/>
    </source>
</evidence>
<name>M1DLT3_SOLTU</name>
<protein>
    <submittedName>
        <fullName evidence="1">Uncharacterized protein</fullName>
    </submittedName>
</protein>
<dbReference type="Gramene" id="PGSC0003DMT400091053">
    <property type="protein sequence ID" value="PGSC0003DMT400091053"/>
    <property type="gene ID" value="PGSC0003DMG400040624"/>
</dbReference>
<dbReference type="EnsemblPlants" id="PGSC0003DMT400091053">
    <property type="protein sequence ID" value="PGSC0003DMT400091053"/>
    <property type="gene ID" value="PGSC0003DMG400040624"/>
</dbReference>
<keyword evidence="2" id="KW-1185">Reference proteome</keyword>
<reference evidence="2" key="1">
    <citation type="journal article" date="2011" name="Nature">
        <title>Genome sequence and analysis of the tuber crop potato.</title>
        <authorList>
            <consortium name="The Potato Genome Sequencing Consortium"/>
        </authorList>
    </citation>
    <scope>NUCLEOTIDE SEQUENCE [LARGE SCALE GENOMIC DNA]</scope>
    <source>
        <strain evidence="2">cv. DM1-3 516 R44</strain>
    </source>
</reference>
<organism evidence="1 2">
    <name type="scientific">Solanum tuberosum</name>
    <name type="common">Potato</name>
    <dbReference type="NCBI Taxonomy" id="4113"/>
    <lineage>
        <taxon>Eukaryota</taxon>
        <taxon>Viridiplantae</taxon>
        <taxon>Streptophyta</taxon>
        <taxon>Embryophyta</taxon>
        <taxon>Tracheophyta</taxon>
        <taxon>Spermatophyta</taxon>
        <taxon>Magnoliopsida</taxon>
        <taxon>eudicotyledons</taxon>
        <taxon>Gunneridae</taxon>
        <taxon>Pentapetalae</taxon>
        <taxon>asterids</taxon>
        <taxon>lamiids</taxon>
        <taxon>Solanales</taxon>
        <taxon>Solanaceae</taxon>
        <taxon>Solanoideae</taxon>
        <taxon>Solaneae</taxon>
        <taxon>Solanum</taxon>
    </lineage>
</organism>
<evidence type="ECO:0000313" key="2">
    <source>
        <dbReference type="Proteomes" id="UP000011115"/>
    </source>
</evidence>
<proteinExistence type="predicted"/>
<dbReference type="Proteomes" id="UP000011115">
    <property type="component" value="Unassembled WGS sequence"/>
</dbReference>
<dbReference type="PaxDb" id="4113-PGSC0003DMT400091053"/>
<dbReference type="InParanoid" id="M1DLT3"/>